<gene>
    <name evidence="2" type="ORF">Acy02nite_84600</name>
</gene>
<evidence type="ECO:0000259" key="1">
    <source>
        <dbReference type="Pfam" id="PF12802"/>
    </source>
</evidence>
<dbReference type="AlphaFoldDB" id="A0A919MCE3"/>
<dbReference type="InterPro" id="IPR000835">
    <property type="entry name" value="HTH_MarR-typ"/>
</dbReference>
<dbReference type="InterPro" id="IPR036388">
    <property type="entry name" value="WH-like_DNA-bd_sf"/>
</dbReference>
<organism evidence="2 3">
    <name type="scientific">Actinoplanes cyaneus</name>
    <dbReference type="NCBI Taxonomy" id="52696"/>
    <lineage>
        <taxon>Bacteria</taxon>
        <taxon>Bacillati</taxon>
        <taxon>Actinomycetota</taxon>
        <taxon>Actinomycetes</taxon>
        <taxon>Micromonosporales</taxon>
        <taxon>Micromonosporaceae</taxon>
        <taxon>Actinoplanes</taxon>
    </lineage>
</organism>
<dbReference type="GO" id="GO:0003700">
    <property type="term" value="F:DNA-binding transcription factor activity"/>
    <property type="evidence" value="ECO:0007669"/>
    <property type="project" value="InterPro"/>
</dbReference>
<dbReference type="RefSeq" id="WP_203754584.1">
    <property type="nucleotide sequence ID" value="NZ_BAAAUC010000053.1"/>
</dbReference>
<dbReference type="Pfam" id="PF12802">
    <property type="entry name" value="MarR_2"/>
    <property type="match status" value="1"/>
</dbReference>
<sequence length="150" mass="15715">MTPVELILLSRTLLKIGEQSLPTPSSGTALPGGERSVVVVMSDIYTNDGTTVTEVARRTGLPQSAVSVAVARLRSAGSVLTSPDPADRRRQLLHRNPALSARRQEVAAADIRPALAAALPDGAPLPEILASLETLNRHLTPAAITRLTGS</sequence>
<dbReference type="Gene3D" id="1.10.10.10">
    <property type="entry name" value="Winged helix-like DNA-binding domain superfamily/Winged helix DNA-binding domain"/>
    <property type="match status" value="1"/>
</dbReference>
<proteinExistence type="predicted"/>
<evidence type="ECO:0000313" key="3">
    <source>
        <dbReference type="Proteomes" id="UP000619479"/>
    </source>
</evidence>
<dbReference type="Proteomes" id="UP000619479">
    <property type="component" value="Unassembled WGS sequence"/>
</dbReference>
<protein>
    <recommendedName>
        <fullName evidence="1">HTH marR-type domain-containing protein</fullName>
    </recommendedName>
</protein>
<comment type="caution">
    <text evidence="2">The sequence shown here is derived from an EMBL/GenBank/DDBJ whole genome shotgun (WGS) entry which is preliminary data.</text>
</comment>
<feature type="domain" description="HTH marR-type" evidence="1">
    <location>
        <begin position="44"/>
        <end position="90"/>
    </location>
</feature>
<keyword evidence="3" id="KW-1185">Reference proteome</keyword>
<evidence type="ECO:0000313" key="2">
    <source>
        <dbReference type="EMBL" id="GID70579.1"/>
    </source>
</evidence>
<name>A0A919MCE3_9ACTN</name>
<dbReference type="InterPro" id="IPR036390">
    <property type="entry name" value="WH_DNA-bd_sf"/>
</dbReference>
<accession>A0A919MCE3</accession>
<reference evidence="2" key="1">
    <citation type="submission" date="2021-01" db="EMBL/GenBank/DDBJ databases">
        <title>Whole genome shotgun sequence of Actinoplanes cyaneus NBRC 14990.</title>
        <authorList>
            <person name="Komaki H."/>
            <person name="Tamura T."/>
        </authorList>
    </citation>
    <scope>NUCLEOTIDE SEQUENCE</scope>
    <source>
        <strain evidence="2">NBRC 14990</strain>
    </source>
</reference>
<dbReference type="SUPFAM" id="SSF46785">
    <property type="entry name" value="Winged helix' DNA-binding domain"/>
    <property type="match status" value="1"/>
</dbReference>
<dbReference type="EMBL" id="BOMH01000077">
    <property type="protein sequence ID" value="GID70579.1"/>
    <property type="molecule type" value="Genomic_DNA"/>
</dbReference>